<dbReference type="PROSITE" id="PS51192">
    <property type="entry name" value="HELICASE_ATP_BIND_1"/>
    <property type="match status" value="1"/>
</dbReference>
<dbReference type="InterPro" id="IPR038718">
    <property type="entry name" value="SNF2-like_sf"/>
</dbReference>
<organism evidence="23 24">
    <name type="scientific">Naumovozyma dairenensis (strain ATCC 10597 / BCRC 20456 / CBS 421 / NBRC 0211 / NRRL Y-12639)</name>
    <name type="common">Saccharomyces dairenensis</name>
    <dbReference type="NCBI Taxonomy" id="1071378"/>
    <lineage>
        <taxon>Eukaryota</taxon>
        <taxon>Fungi</taxon>
        <taxon>Dikarya</taxon>
        <taxon>Ascomycota</taxon>
        <taxon>Saccharomycotina</taxon>
        <taxon>Saccharomycetes</taxon>
        <taxon>Saccharomycetales</taxon>
        <taxon>Saccharomycetaceae</taxon>
        <taxon>Naumovozyma</taxon>
    </lineage>
</organism>
<dbReference type="InterPro" id="IPR050520">
    <property type="entry name" value="INO80/SWR1_helicase"/>
</dbReference>
<dbReference type="RefSeq" id="XP_003669354.1">
    <property type="nucleotide sequence ID" value="XM_003669306.1"/>
</dbReference>
<dbReference type="eggNOG" id="KOG0391">
    <property type="taxonomic scope" value="Eukaryota"/>
</dbReference>
<keyword evidence="13" id="KW-0804">Transcription</keyword>
<evidence type="ECO:0000256" key="8">
    <source>
        <dbReference type="ARBA" id="ARBA00022840"/>
    </source>
</evidence>
<dbReference type="GO" id="GO:0000812">
    <property type="term" value="C:Swr1 complex"/>
    <property type="evidence" value="ECO:0007669"/>
    <property type="project" value="EnsemblFungi"/>
</dbReference>
<feature type="domain" description="Helicase ATP-binding" evidence="20">
    <location>
        <begin position="705"/>
        <end position="870"/>
    </location>
</feature>
<dbReference type="InterPro" id="IPR000330">
    <property type="entry name" value="SNF2_N"/>
</dbReference>
<dbReference type="SMART" id="SM00487">
    <property type="entry name" value="DEXDc"/>
    <property type="match status" value="1"/>
</dbReference>
<keyword evidence="24" id="KW-1185">Reference proteome</keyword>
<evidence type="ECO:0000256" key="13">
    <source>
        <dbReference type="ARBA" id="ARBA00023163"/>
    </source>
</evidence>
<dbReference type="PANTHER" id="PTHR45685:SF1">
    <property type="entry name" value="HELICASE SRCAP"/>
    <property type="match status" value="1"/>
</dbReference>
<dbReference type="InterPro" id="IPR014001">
    <property type="entry name" value="Helicase_ATP-bd"/>
</dbReference>
<feature type="compositionally biased region" description="Basic and acidic residues" evidence="19">
    <location>
        <begin position="660"/>
        <end position="669"/>
    </location>
</feature>
<dbReference type="EC" id="3.6.4.12" evidence="4"/>
<keyword evidence="14" id="KW-0539">Nucleus</keyword>
<evidence type="ECO:0000313" key="23">
    <source>
        <dbReference type="EMBL" id="CCD24111.1"/>
    </source>
</evidence>
<dbReference type="PROSITE" id="PS51204">
    <property type="entry name" value="HSA"/>
    <property type="match status" value="1"/>
</dbReference>
<dbReference type="OMA" id="AFQQWFG"/>
<evidence type="ECO:0000256" key="17">
    <source>
        <dbReference type="ARBA" id="ARBA00047995"/>
    </source>
</evidence>
<dbReference type="HOGENOM" id="CLU_000315_24_4_1"/>
<evidence type="ECO:0000256" key="2">
    <source>
        <dbReference type="ARBA" id="ARBA00009220"/>
    </source>
</evidence>
<dbReference type="GO" id="GO:0016887">
    <property type="term" value="F:ATP hydrolysis activity"/>
    <property type="evidence" value="ECO:0007669"/>
    <property type="project" value="EnsemblFungi"/>
</dbReference>
<keyword evidence="10" id="KW-0805">Transcription regulation</keyword>
<dbReference type="GO" id="GO:0000725">
    <property type="term" value="P:recombinational repair"/>
    <property type="evidence" value="ECO:0007669"/>
    <property type="project" value="EnsemblFungi"/>
</dbReference>
<dbReference type="PANTHER" id="PTHR45685">
    <property type="entry name" value="HELICASE SRCAP-RELATED"/>
    <property type="match status" value="1"/>
</dbReference>
<feature type="compositionally biased region" description="Basic and acidic residues" evidence="19">
    <location>
        <begin position="188"/>
        <end position="198"/>
    </location>
</feature>
<feature type="region of interest" description="Disordered" evidence="19">
    <location>
        <begin position="483"/>
        <end position="537"/>
    </location>
</feature>
<dbReference type="SUPFAM" id="SSF52540">
    <property type="entry name" value="P-loop containing nucleoside triphosphate hydrolases"/>
    <property type="match status" value="2"/>
</dbReference>
<evidence type="ECO:0000256" key="6">
    <source>
        <dbReference type="ARBA" id="ARBA00022801"/>
    </source>
</evidence>
<evidence type="ECO:0000256" key="16">
    <source>
        <dbReference type="ARBA" id="ARBA00040599"/>
    </source>
</evidence>
<evidence type="ECO:0000256" key="3">
    <source>
        <dbReference type="ARBA" id="ARBA00011826"/>
    </source>
</evidence>
<evidence type="ECO:0000256" key="4">
    <source>
        <dbReference type="ARBA" id="ARBA00012551"/>
    </source>
</evidence>
<feature type="compositionally biased region" description="Acidic residues" evidence="19">
    <location>
        <begin position="228"/>
        <end position="248"/>
    </location>
</feature>
<feature type="compositionally biased region" description="Basic residues" evidence="19">
    <location>
        <begin position="178"/>
        <end position="187"/>
    </location>
</feature>
<dbReference type="FunFam" id="3.40.50.10810:FF:000005">
    <property type="entry name" value="Photoperiod-independent early flowering 1"/>
    <property type="match status" value="1"/>
</dbReference>
<evidence type="ECO:0000256" key="15">
    <source>
        <dbReference type="ARBA" id="ARBA00037570"/>
    </source>
</evidence>
<feature type="compositionally biased region" description="Acidic residues" evidence="19">
    <location>
        <begin position="571"/>
        <end position="582"/>
    </location>
</feature>
<feature type="compositionally biased region" description="Low complexity" evidence="19">
    <location>
        <begin position="490"/>
        <end position="501"/>
    </location>
</feature>
<dbReference type="Pfam" id="PF00176">
    <property type="entry name" value="SNF2-rel_dom"/>
    <property type="match status" value="1"/>
</dbReference>
<evidence type="ECO:0000256" key="10">
    <source>
        <dbReference type="ARBA" id="ARBA00023015"/>
    </source>
</evidence>
<evidence type="ECO:0000256" key="18">
    <source>
        <dbReference type="ARBA" id="ARBA00074297"/>
    </source>
</evidence>
<dbReference type="InterPro" id="IPR014012">
    <property type="entry name" value="HSA_dom"/>
</dbReference>
<evidence type="ECO:0000256" key="5">
    <source>
        <dbReference type="ARBA" id="ARBA00022741"/>
    </source>
</evidence>
<keyword evidence="12" id="KW-0010">Activator</keyword>
<dbReference type="SMART" id="SM00573">
    <property type="entry name" value="HSA"/>
    <property type="match status" value="1"/>
</dbReference>
<keyword evidence="8" id="KW-0067">ATP-binding</keyword>
<evidence type="ECO:0000259" key="20">
    <source>
        <dbReference type="PROSITE" id="PS51192"/>
    </source>
</evidence>
<dbReference type="Gene3D" id="1.20.120.850">
    <property type="entry name" value="SWI2/SNF2 ATPases, N-terminal domain"/>
    <property type="match status" value="1"/>
</dbReference>
<dbReference type="PROSITE" id="PS51194">
    <property type="entry name" value="HELICASE_CTER"/>
    <property type="match status" value="1"/>
</dbReference>
<dbReference type="KEGG" id="ndi:NDAI_0C04510"/>
<evidence type="ECO:0000256" key="11">
    <source>
        <dbReference type="ARBA" id="ARBA00023125"/>
    </source>
</evidence>
<keyword evidence="6" id="KW-0378">Hydrolase</keyword>
<keyword evidence="9" id="KW-0156">Chromatin regulator</keyword>
<feature type="compositionally biased region" description="Polar residues" evidence="19">
    <location>
        <begin position="200"/>
        <end position="209"/>
    </location>
</feature>
<dbReference type="FunFam" id="3.40.50.300:FF:000655">
    <property type="entry name" value="Protein PHOTOPERIOD-INDEPENDENT EARLY FLOWERING 1"/>
    <property type="match status" value="1"/>
</dbReference>
<accession>G0W8K0</accession>
<evidence type="ECO:0000256" key="14">
    <source>
        <dbReference type="ARBA" id="ARBA00023242"/>
    </source>
</evidence>
<gene>
    <name evidence="23" type="primary">NDAI0C04510</name>
    <name evidence="23" type="ordered locus">NDAI_0C04510</name>
</gene>
<dbReference type="GeneID" id="11494734"/>
<evidence type="ECO:0000313" key="24">
    <source>
        <dbReference type="Proteomes" id="UP000000689"/>
    </source>
</evidence>
<dbReference type="Pfam" id="PF00271">
    <property type="entry name" value="Helicase_C"/>
    <property type="match status" value="1"/>
</dbReference>
<comment type="subcellular location">
    <subcellularLocation>
        <location evidence="1">Nucleus</location>
    </subcellularLocation>
</comment>
<dbReference type="GO" id="GO:0140849">
    <property type="term" value="F:ATP-dependent H2AZ histone chaperone activity"/>
    <property type="evidence" value="ECO:0007669"/>
    <property type="project" value="EnsemblFungi"/>
</dbReference>
<dbReference type="GO" id="GO:0031492">
    <property type="term" value="F:nucleosomal DNA binding"/>
    <property type="evidence" value="ECO:0007669"/>
    <property type="project" value="EnsemblFungi"/>
</dbReference>
<keyword evidence="5" id="KW-0547">Nucleotide-binding</keyword>
<feature type="region of interest" description="Disordered" evidence="19">
    <location>
        <begin position="563"/>
        <end position="673"/>
    </location>
</feature>
<dbReference type="SMART" id="SM00490">
    <property type="entry name" value="HELICc"/>
    <property type="match status" value="1"/>
</dbReference>
<dbReference type="OrthoDB" id="372624at2759"/>
<dbReference type="CDD" id="cd18003">
    <property type="entry name" value="DEXQc_SRCAP"/>
    <property type="match status" value="1"/>
</dbReference>
<protein>
    <recommendedName>
        <fullName evidence="16">Helicase SWR1</fullName>
        <ecNumber evidence="4">3.6.4.12</ecNumber>
    </recommendedName>
    <alternativeName>
        <fullName evidence="18">Helicase swr1</fullName>
    </alternativeName>
</protein>
<dbReference type="Pfam" id="PF07529">
    <property type="entry name" value="HSA"/>
    <property type="match status" value="1"/>
</dbReference>
<evidence type="ECO:0000259" key="22">
    <source>
        <dbReference type="PROSITE" id="PS51204"/>
    </source>
</evidence>
<feature type="compositionally biased region" description="Acidic residues" evidence="19">
    <location>
        <begin position="593"/>
        <end position="604"/>
    </location>
</feature>
<feature type="domain" description="Helicase C-terminal" evidence="21">
    <location>
        <begin position="1239"/>
        <end position="1392"/>
    </location>
</feature>
<evidence type="ECO:0000259" key="21">
    <source>
        <dbReference type="PROSITE" id="PS51194"/>
    </source>
</evidence>
<proteinExistence type="inferred from homology"/>
<comment type="function">
    <text evidence="15">Catalytic component of the SWR1 complex which mediates the ATP-dependent exchange of histone H2A for the H2A variant HZT1 leading to transcriptional regulation of selected genes by chromatin remodeling.</text>
</comment>
<dbReference type="Proteomes" id="UP000000689">
    <property type="component" value="Chromosome 3"/>
</dbReference>
<dbReference type="InterPro" id="IPR049730">
    <property type="entry name" value="SNF2/RAD54-like_C"/>
</dbReference>
<keyword evidence="7" id="KW-0347">Helicase</keyword>
<dbReference type="GO" id="GO:0005829">
    <property type="term" value="C:cytosol"/>
    <property type="evidence" value="ECO:0007669"/>
    <property type="project" value="EnsemblFungi"/>
</dbReference>
<feature type="region of interest" description="Disordered" evidence="19">
    <location>
        <begin position="162"/>
        <end position="255"/>
    </location>
</feature>
<dbReference type="GO" id="GO:0005198">
    <property type="term" value="F:structural molecule activity"/>
    <property type="evidence" value="ECO:0007669"/>
    <property type="project" value="EnsemblFungi"/>
</dbReference>
<dbReference type="Gene3D" id="3.40.50.10810">
    <property type="entry name" value="Tandem AAA-ATPase domain"/>
    <property type="match status" value="1"/>
</dbReference>
<evidence type="ECO:0000256" key="19">
    <source>
        <dbReference type="SAM" id="MobiDB-lite"/>
    </source>
</evidence>
<dbReference type="Gene3D" id="3.40.50.300">
    <property type="entry name" value="P-loop containing nucleotide triphosphate hydrolases"/>
    <property type="match status" value="1"/>
</dbReference>
<feature type="compositionally biased region" description="Low complexity" evidence="19">
    <location>
        <begin position="218"/>
        <end position="227"/>
    </location>
</feature>
<comment type="catalytic activity">
    <reaction evidence="17">
        <text>ATP + H2O = ADP + phosphate + H(+)</text>
        <dbReference type="Rhea" id="RHEA:13065"/>
        <dbReference type="ChEBI" id="CHEBI:15377"/>
        <dbReference type="ChEBI" id="CHEBI:15378"/>
        <dbReference type="ChEBI" id="CHEBI:30616"/>
        <dbReference type="ChEBI" id="CHEBI:43474"/>
        <dbReference type="ChEBI" id="CHEBI:456216"/>
        <dbReference type="EC" id="3.6.4.12"/>
    </reaction>
</comment>
<dbReference type="EMBL" id="HE580269">
    <property type="protein sequence ID" value="CCD24111.1"/>
    <property type="molecule type" value="Genomic_DNA"/>
</dbReference>
<dbReference type="InterPro" id="IPR027417">
    <property type="entry name" value="P-loop_NTPase"/>
</dbReference>
<feature type="domain" description="HSA" evidence="22">
    <location>
        <begin position="357"/>
        <end position="429"/>
    </location>
</feature>
<dbReference type="GO" id="GO:0045815">
    <property type="term" value="P:transcription initiation-coupled chromatin remodeling"/>
    <property type="evidence" value="ECO:0007669"/>
    <property type="project" value="EnsemblFungi"/>
</dbReference>
<dbReference type="CDD" id="cd18793">
    <property type="entry name" value="SF2_C_SNF"/>
    <property type="match status" value="1"/>
</dbReference>
<keyword evidence="11" id="KW-0238">DNA-binding</keyword>
<feature type="compositionally biased region" description="Acidic residues" evidence="19">
    <location>
        <begin position="625"/>
        <end position="645"/>
    </location>
</feature>
<sequence>MTKQRKDNKQNPKKKYELVADLKFKHDLLTNELFHLQKFISLVEFDPSYSNESESYKEFIDKNGLALEITEINGKIADGPNNIDGNTQTGKNTKIRRRQLRDTTLSKDPKLTTTSQVHLSAINILDEIEPLVQERYRQLENSFKTKDNSKVEHVIVKKEKTSKVTEPILPPHPTPVSKAKRSYRKMKKESNDNTHKDINSPLTTEQTPKQSRKPSKTSIQIIENENNQQEDEDSESDSYDFTSSDEEDFKAKRGRKKKLPRLNLIVHPPQQTITNPTNIIKPKFPTLSAYLNSFKSLDDDITIPEYEKYIIEQKDLVAKIKKGVENGALVYDKDTDSLQPITTKETKLVQLSKPDPISFLYKEQNLHVHQDYLINQGIYMSKLFHSSRRARMARAKKVSQMIDSHFKHIAGAEERKLKEEERNRKLLARTTMQIVKKRWNLAEKAYRVLKKNEEEQLQKIKGKEHLSKILEKSSQLLGAQLNQPADEDLSISSDNNDTSSKSDTDSDDDMLSSSSSAHSASSDNEIETHGTKLSLGSVKADSTMDEALSVEELRRKYSGLKDLKLDNNKDSDDESILDESESETGPSHITDESSSDDSISENEVEEGKVETQEQEVGLHSLFTTDLDEDNDHDDSEDFQMSESDEEMKQENDSLDEADAREDSNRETSDKYSGYDSQLSVVDVPVPPLLRGTLRVYQKQGLNWLASLYNNNTNGILADEMGLGKTIQTISLLAYLACEKQIWGPHLIVVPTSVLLNWEMEFKRFAPGLKVLTYYGSPQQRKEKRKGWNKPDAFHVCIVSYQLVVQDQHSFKRKRWEYMVLDEAHNIKNFRSTRWQALLNFNTRRRLLLTGTPLQNNLAELWSLLYFLMPQTIINGKKVSGFADLDAFQQWFGRPVDKLIETGGGYAQDEETKKTVAKLHQVLRPYLLRRLKADVEKQMPAKYEHIVYCRLSKRQRFLYDDFMSRSKTKATLASGNFMSIVNCLMQLRKVCNHPDLFEVRPILTSFELGASVSSHYTTMNKFMHKMLASSDDSRVDLKNLNLVFSENDNNLTSYHSDSISKLKCIKSFVKEIDILKEEITKAKIENTIMNFDNASDFYKNYKRTSIQTKIDALMGLWYINTLKSDRKPVYGNNLIKLVTVDSISAKINSPSLEPLIKPLQTRFFSENDTIEKYAVLTPKAVALDMRYLELGLDDSSILDETTKMTVSEQLYNMQSPFHHLQTKLSIAFPDKSLLQYDCGKLQKLAILLQNLKDNGHRALIFTQMTKVLDVLEQFLNYHGYLYMRLDGATKVEDRQILTERFNTDSKVTVFILSSRSGGLGINLTGADTVIFYDSDWNPAMDKQCQDRCHRIGQTRDVHIYRFVSEHTIESNILKKANQKRELDKVVIQKGDFTTDYFSKLSVKDLLGPDVPVEGINENAPLLADDPSASKDPRRLEKLLAQAEDEDDVRAANLALKEVAIDDEDFTEDVEKKENSLNDAGSVDEYEGTGHVEEYMIRFIANGYYH</sequence>
<reference evidence="23 24" key="1">
    <citation type="journal article" date="2011" name="Proc. Natl. Acad. Sci. U.S.A.">
        <title>Evolutionary erosion of yeast sex chromosomes by mating-type switching accidents.</title>
        <authorList>
            <person name="Gordon J.L."/>
            <person name="Armisen D."/>
            <person name="Proux-Wera E."/>
            <person name="Oheigeartaigh S.S."/>
            <person name="Byrne K.P."/>
            <person name="Wolfe K.H."/>
        </authorList>
    </citation>
    <scope>NUCLEOTIDE SEQUENCE [LARGE SCALE GENOMIC DNA]</scope>
    <source>
        <strain evidence="24">ATCC 10597 / BCRC 20456 / CBS 421 / NBRC 0211 / NRRL Y-12639</strain>
    </source>
</reference>
<comment type="similarity">
    <text evidence="2">Belongs to the SNF2/RAD54 helicase family. SWR1 subfamily.</text>
</comment>
<feature type="compositionally biased region" description="Low complexity" evidence="19">
    <location>
        <begin position="511"/>
        <end position="523"/>
    </location>
</feature>
<dbReference type="STRING" id="1071378.G0W8K0"/>
<name>G0W8K0_NAUDC</name>
<dbReference type="GO" id="GO:0042393">
    <property type="term" value="F:histone binding"/>
    <property type="evidence" value="ECO:0007669"/>
    <property type="project" value="TreeGrafter"/>
</dbReference>
<evidence type="ECO:0000256" key="12">
    <source>
        <dbReference type="ARBA" id="ARBA00023159"/>
    </source>
</evidence>
<dbReference type="InterPro" id="IPR001650">
    <property type="entry name" value="Helicase_C-like"/>
</dbReference>
<comment type="subunit">
    <text evidence="3">Component of the SWR1 chromatin-remodeling complex.</text>
</comment>
<dbReference type="GO" id="GO:0005524">
    <property type="term" value="F:ATP binding"/>
    <property type="evidence" value="ECO:0007669"/>
    <property type="project" value="UniProtKB-KW"/>
</dbReference>
<dbReference type="GO" id="GO:0003678">
    <property type="term" value="F:DNA helicase activity"/>
    <property type="evidence" value="ECO:0007669"/>
    <property type="project" value="UniProtKB-EC"/>
</dbReference>
<evidence type="ECO:0000256" key="7">
    <source>
        <dbReference type="ARBA" id="ARBA00022806"/>
    </source>
</evidence>
<evidence type="ECO:0000256" key="1">
    <source>
        <dbReference type="ARBA" id="ARBA00004123"/>
    </source>
</evidence>
<evidence type="ECO:0000256" key="9">
    <source>
        <dbReference type="ARBA" id="ARBA00022853"/>
    </source>
</evidence>